<dbReference type="EMBL" id="PNGI01000028">
    <property type="protein sequence ID" value="PMC07893.1"/>
    <property type="molecule type" value="Genomic_DNA"/>
</dbReference>
<evidence type="ECO:0000256" key="5">
    <source>
        <dbReference type="ARBA" id="ARBA00023237"/>
    </source>
</evidence>
<dbReference type="Pfam" id="PF14322">
    <property type="entry name" value="SusD-like_3"/>
    <property type="match status" value="1"/>
</dbReference>
<dbReference type="GO" id="GO:0009279">
    <property type="term" value="C:cell outer membrane"/>
    <property type="evidence" value="ECO:0007669"/>
    <property type="project" value="UniProtKB-SubCell"/>
</dbReference>
<evidence type="ECO:0000259" key="7">
    <source>
        <dbReference type="Pfam" id="PF14322"/>
    </source>
</evidence>
<protein>
    <submittedName>
        <fullName evidence="8">RagB/SusD family nutrient uptake outer membrane protein</fullName>
    </submittedName>
</protein>
<comment type="subcellular location">
    <subcellularLocation>
        <location evidence="1">Cell outer membrane</location>
    </subcellularLocation>
</comment>
<dbReference type="InterPro" id="IPR011990">
    <property type="entry name" value="TPR-like_helical_dom_sf"/>
</dbReference>
<gene>
    <name evidence="8" type="ORF">CJ232_10210</name>
</gene>
<comment type="similarity">
    <text evidence="2">Belongs to the SusD family.</text>
</comment>
<dbReference type="RefSeq" id="WP_102188914.1">
    <property type="nucleotide sequence ID" value="NZ_PNGI01000028.1"/>
</dbReference>
<dbReference type="PROSITE" id="PS51257">
    <property type="entry name" value="PROKAR_LIPOPROTEIN"/>
    <property type="match status" value="1"/>
</dbReference>
<sequence length="548" mass="61901">MKYLKSILTIGVLTLGMSSCSDLLDKQPPSSPSQSVFWKSKSDFESAIAGAYSVVRTWPGALSEVMPCFDGLSDNAIVRHNETTYGSVLTTAQGDMTPNTDGFVKQVYDVCYRGIARVHLIMENLKNYKGNDIDETERNHMLGECYALRGYYYSWLYECYREVPLVTETLNTTNMYQPKASREDIKKQIVSDYDKAIGMLWNTGYNEGAGAGHFTADAVRALKAKELLFDAYNNDGTADKAKMKEVLATLDGISNYNPQKSLMKRTRDNFLAVNQASSPEIMFSVRYLQPNITNSIDLYYGAWACLDPTTDLINAFECTDGKKWGESPLSVKPDESVLYSSTSSEEQKRAERAKLFQNRDERLKDAVVNSRFTNYERDGLEGATNVEVTEFNNISFTGYGVKKLLQPSKKVAEYSTISDADVVIMRYAHVLLMIAEAENEANGPTDKALEAINHVRARSHQPAIEKGISQDELRTRIRNEWRVETCFEGLRYFQLKRWKLLQKLVDGAVDPAYPNYKKVVKPAFEYFPLPQTEIDKANGILVQDSNYN</sequence>
<feature type="domain" description="RagB/SusD" evidence="6">
    <location>
        <begin position="290"/>
        <end position="546"/>
    </location>
</feature>
<name>A0A2N6Q3M7_9BACT</name>
<dbReference type="InterPro" id="IPR012944">
    <property type="entry name" value="SusD_RagB_dom"/>
</dbReference>
<dbReference type="InterPro" id="IPR033985">
    <property type="entry name" value="SusD-like_N"/>
</dbReference>
<evidence type="ECO:0000313" key="8">
    <source>
        <dbReference type="EMBL" id="PMC07893.1"/>
    </source>
</evidence>
<keyword evidence="5" id="KW-0998">Cell outer membrane</keyword>
<dbReference type="Gene3D" id="1.25.40.390">
    <property type="match status" value="1"/>
</dbReference>
<dbReference type="SUPFAM" id="SSF48452">
    <property type="entry name" value="TPR-like"/>
    <property type="match status" value="1"/>
</dbReference>
<evidence type="ECO:0000256" key="1">
    <source>
        <dbReference type="ARBA" id="ARBA00004442"/>
    </source>
</evidence>
<comment type="caution">
    <text evidence="8">The sequence shown here is derived from an EMBL/GenBank/DDBJ whole genome shotgun (WGS) entry which is preliminary data.</text>
</comment>
<dbReference type="Pfam" id="PF07980">
    <property type="entry name" value="SusD_RagB"/>
    <property type="match status" value="1"/>
</dbReference>
<keyword evidence="3" id="KW-0732">Signal</keyword>
<dbReference type="STRING" id="1122992.GCA_000455445_00837"/>
<evidence type="ECO:0000313" key="9">
    <source>
        <dbReference type="Proteomes" id="UP000235661"/>
    </source>
</evidence>
<dbReference type="AlphaFoldDB" id="A0A2N6Q3M7"/>
<proteinExistence type="inferred from homology"/>
<evidence type="ECO:0000256" key="3">
    <source>
        <dbReference type="ARBA" id="ARBA00022729"/>
    </source>
</evidence>
<evidence type="ECO:0000256" key="2">
    <source>
        <dbReference type="ARBA" id="ARBA00006275"/>
    </source>
</evidence>
<dbReference type="Proteomes" id="UP000235661">
    <property type="component" value="Unassembled WGS sequence"/>
</dbReference>
<organism evidence="8 9">
    <name type="scientific">Hoylesella timonensis</name>
    <dbReference type="NCBI Taxonomy" id="386414"/>
    <lineage>
        <taxon>Bacteria</taxon>
        <taxon>Pseudomonadati</taxon>
        <taxon>Bacteroidota</taxon>
        <taxon>Bacteroidia</taxon>
        <taxon>Bacteroidales</taxon>
        <taxon>Prevotellaceae</taxon>
        <taxon>Hoylesella</taxon>
    </lineage>
</organism>
<evidence type="ECO:0000256" key="4">
    <source>
        <dbReference type="ARBA" id="ARBA00023136"/>
    </source>
</evidence>
<keyword evidence="4" id="KW-0472">Membrane</keyword>
<accession>A0A2N6Q3M7</accession>
<evidence type="ECO:0000259" key="6">
    <source>
        <dbReference type="Pfam" id="PF07980"/>
    </source>
</evidence>
<feature type="domain" description="SusD-like N-terminal" evidence="7">
    <location>
        <begin position="23"/>
        <end position="225"/>
    </location>
</feature>
<reference evidence="8 9" key="1">
    <citation type="submission" date="2017-09" db="EMBL/GenBank/DDBJ databases">
        <title>Bacterial strain isolated from the female urinary microbiota.</title>
        <authorList>
            <person name="Thomas-White K."/>
            <person name="Kumar N."/>
            <person name="Forster S."/>
            <person name="Putonti C."/>
            <person name="Lawley T."/>
            <person name="Wolfe A.J."/>
        </authorList>
    </citation>
    <scope>NUCLEOTIDE SEQUENCE [LARGE SCALE GENOMIC DNA]</scope>
    <source>
        <strain evidence="8 9">UMB0818</strain>
    </source>
</reference>